<dbReference type="Proteomes" id="UP001595075">
    <property type="component" value="Unassembled WGS sequence"/>
</dbReference>
<evidence type="ECO:0000313" key="2">
    <source>
        <dbReference type="EMBL" id="KAL2072127.1"/>
    </source>
</evidence>
<keyword evidence="1" id="KW-0812">Transmembrane</keyword>
<organism evidence="2 3">
    <name type="scientific">Oculimacula yallundae</name>
    <dbReference type="NCBI Taxonomy" id="86028"/>
    <lineage>
        <taxon>Eukaryota</taxon>
        <taxon>Fungi</taxon>
        <taxon>Dikarya</taxon>
        <taxon>Ascomycota</taxon>
        <taxon>Pezizomycotina</taxon>
        <taxon>Leotiomycetes</taxon>
        <taxon>Helotiales</taxon>
        <taxon>Ploettnerulaceae</taxon>
        <taxon>Oculimacula</taxon>
    </lineage>
</organism>
<dbReference type="EMBL" id="JAZHXI010000004">
    <property type="protein sequence ID" value="KAL2072127.1"/>
    <property type="molecule type" value="Genomic_DNA"/>
</dbReference>
<accession>A0ABR4CQ64</accession>
<gene>
    <name evidence="2" type="ORF">VTL71DRAFT_11470</name>
</gene>
<feature type="transmembrane region" description="Helical" evidence="1">
    <location>
        <begin position="81"/>
        <end position="105"/>
    </location>
</feature>
<sequence length="204" mass="23546">MITGVSLDENGADEEGGEVLSFYSNICEIIQTGNERYRSGVEKRSLTLYDKFLHALDAPHTITDPRSSYSRKMAISIYPEYLLFQTIIFSLLIIIGVLTVFNWVANLITGFLSIRKSIRSGETTVRWLLRQQVQDVRRCVLLMEDEGERREEREWFVQQVGNICLDTCEGPKMLRVRRREIRELVRQVRRPWDGGGGSEVLSEV</sequence>
<keyword evidence="1" id="KW-1133">Transmembrane helix</keyword>
<reference evidence="2 3" key="1">
    <citation type="journal article" date="2024" name="Commun. Biol.">
        <title>Comparative genomic analysis of thermophilic fungi reveals convergent evolutionary adaptations and gene losses.</title>
        <authorList>
            <person name="Steindorff A.S."/>
            <person name="Aguilar-Pontes M.V."/>
            <person name="Robinson A.J."/>
            <person name="Andreopoulos B."/>
            <person name="LaButti K."/>
            <person name="Kuo A."/>
            <person name="Mondo S."/>
            <person name="Riley R."/>
            <person name="Otillar R."/>
            <person name="Haridas S."/>
            <person name="Lipzen A."/>
            <person name="Grimwood J."/>
            <person name="Schmutz J."/>
            <person name="Clum A."/>
            <person name="Reid I.D."/>
            <person name="Moisan M.C."/>
            <person name="Butler G."/>
            <person name="Nguyen T.T.M."/>
            <person name="Dewar K."/>
            <person name="Conant G."/>
            <person name="Drula E."/>
            <person name="Henrissat B."/>
            <person name="Hansel C."/>
            <person name="Singer S."/>
            <person name="Hutchinson M.I."/>
            <person name="de Vries R.P."/>
            <person name="Natvig D.O."/>
            <person name="Powell A.J."/>
            <person name="Tsang A."/>
            <person name="Grigoriev I.V."/>
        </authorList>
    </citation>
    <scope>NUCLEOTIDE SEQUENCE [LARGE SCALE GENOMIC DNA]</scope>
    <source>
        <strain evidence="2 3">CBS 494.80</strain>
    </source>
</reference>
<evidence type="ECO:0000313" key="3">
    <source>
        <dbReference type="Proteomes" id="UP001595075"/>
    </source>
</evidence>
<comment type="caution">
    <text evidence="2">The sequence shown here is derived from an EMBL/GenBank/DDBJ whole genome shotgun (WGS) entry which is preliminary data.</text>
</comment>
<proteinExistence type="predicted"/>
<keyword evidence="1" id="KW-0472">Membrane</keyword>
<keyword evidence="3" id="KW-1185">Reference proteome</keyword>
<evidence type="ECO:0000256" key="1">
    <source>
        <dbReference type="SAM" id="Phobius"/>
    </source>
</evidence>
<protein>
    <submittedName>
        <fullName evidence="2">Uncharacterized protein</fullName>
    </submittedName>
</protein>
<name>A0ABR4CQ64_9HELO</name>